<accession>A0A081BQA9</accession>
<name>A0A081BQA9_9BACT</name>
<evidence type="ECO:0000313" key="2">
    <source>
        <dbReference type="EMBL" id="GAK52575.1"/>
    </source>
</evidence>
<dbReference type="HOGENOM" id="CLU_2582552_0_0_0"/>
<dbReference type="AlphaFoldDB" id="A0A081BQA9"/>
<dbReference type="STRING" id="1499966.U14_03827"/>
<dbReference type="Proteomes" id="UP000030700">
    <property type="component" value="Unassembled WGS sequence"/>
</dbReference>
<keyword evidence="1" id="KW-0812">Transmembrane</keyword>
<gene>
    <name evidence="2" type="ORF">U14_03827</name>
</gene>
<keyword evidence="1" id="KW-1133">Transmembrane helix</keyword>
<keyword evidence="3" id="KW-1185">Reference proteome</keyword>
<dbReference type="EMBL" id="DF820458">
    <property type="protein sequence ID" value="GAK52575.1"/>
    <property type="molecule type" value="Genomic_DNA"/>
</dbReference>
<proteinExistence type="predicted"/>
<sequence>MKKQRILMTLTYVLACLTLFMLLFAHLALTDIFHKNESDLQMEWWAVRLTFGVIVMFVISVFATLKTISPARHTSLSAQK</sequence>
<protein>
    <submittedName>
        <fullName evidence="2">Uncharacterized protein</fullName>
    </submittedName>
</protein>
<evidence type="ECO:0000313" key="3">
    <source>
        <dbReference type="Proteomes" id="UP000030700"/>
    </source>
</evidence>
<evidence type="ECO:0000256" key="1">
    <source>
        <dbReference type="SAM" id="Phobius"/>
    </source>
</evidence>
<organism evidence="2">
    <name type="scientific">Candidatus Moduliflexus flocculans</name>
    <dbReference type="NCBI Taxonomy" id="1499966"/>
    <lineage>
        <taxon>Bacteria</taxon>
        <taxon>Candidatus Moduliflexota</taxon>
        <taxon>Candidatus Moduliflexia</taxon>
        <taxon>Candidatus Moduliflexales</taxon>
        <taxon>Candidatus Moduliflexaceae</taxon>
    </lineage>
</organism>
<reference evidence="2" key="1">
    <citation type="journal article" date="2015" name="PeerJ">
        <title>First genomic representation of candidate bacterial phylum KSB3 points to enhanced environmental sensing as a trigger of wastewater bulking.</title>
        <authorList>
            <person name="Sekiguchi Y."/>
            <person name="Ohashi A."/>
            <person name="Parks D.H."/>
            <person name="Yamauchi T."/>
            <person name="Tyson G.W."/>
            <person name="Hugenholtz P."/>
        </authorList>
    </citation>
    <scope>NUCLEOTIDE SEQUENCE [LARGE SCALE GENOMIC DNA]</scope>
</reference>
<keyword evidence="1" id="KW-0472">Membrane</keyword>
<feature type="transmembrane region" description="Helical" evidence="1">
    <location>
        <begin position="46"/>
        <end position="65"/>
    </location>
</feature>